<evidence type="ECO:0000313" key="2">
    <source>
        <dbReference type="Proteomes" id="UP000267159"/>
    </source>
</evidence>
<gene>
    <name evidence="1" type="ORF">D7Y07_15955</name>
</gene>
<dbReference type="AlphaFoldDB" id="A0A3L7YXN4"/>
<comment type="caution">
    <text evidence="1">The sequence shown here is derived from an EMBL/GenBank/DDBJ whole genome shotgun (WGS) entry which is preliminary data.</text>
</comment>
<dbReference type="Gene3D" id="3.60.15.10">
    <property type="entry name" value="Ribonuclease Z/Hydroxyacylglutathione hydrolase-like"/>
    <property type="match status" value="1"/>
</dbReference>
<dbReference type="EMBL" id="RAZM01000068">
    <property type="protein sequence ID" value="RLT79040.1"/>
    <property type="molecule type" value="Genomic_DNA"/>
</dbReference>
<organism evidence="1 2">
    <name type="scientific">Bacteroides acidifaciens</name>
    <dbReference type="NCBI Taxonomy" id="85831"/>
    <lineage>
        <taxon>Bacteria</taxon>
        <taxon>Pseudomonadati</taxon>
        <taxon>Bacteroidota</taxon>
        <taxon>Bacteroidia</taxon>
        <taxon>Bacteroidales</taxon>
        <taxon>Bacteroidaceae</taxon>
        <taxon>Bacteroides</taxon>
    </lineage>
</organism>
<evidence type="ECO:0008006" key="3">
    <source>
        <dbReference type="Google" id="ProtNLM"/>
    </source>
</evidence>
<protein>
    <recommendedName>
        <fullName evidence="3">MBL fold metallo-hydrolase</fullName>
    </recommendedName>
</protein>
<proteinExistence type="predicted"/>
<dbReference type="STRING" id="1235814.GCA_000613385_01002"/>
<accession>A0A3L7YXN4</accession>
<dbReference type="Proteomes" id="UP000267159">
    <property type="component" value="Unassembled WGS sequence"/>
</dbReference>
<reference evidence="1 2" key="1">
    <citation type="submission" date="2018-09" db="EMBL/GenBank/DDBJ databases">
        <title>Murine metabolic-syndrome-specific gut microbial biobank.</title>
        <authorList>
            <person name="Liu C."/>
        </authorList>
    </citation>
    <scope>NUCLEOTIDE SEQUENCE [LARGE SCALE GENOMIC DNA]</scope>
    <source>
        <strain evidence="1 2">0.1X-D8-26</strain>
    </source>
</reference>
<dbReference type="InterPro" id="IPR036866">
    <property type="entry name" value="RibonucZ/Hydroxyglut_hydro"/>
</dbReference>
<name>A0A3L7YXN4_9BACE</name>
<evidence type="ECO:0000313" key="1">
    <source>
        <dbReference type="EMBL" id="RLT79040.1"/>
    </source>
</evidence>
<sequence>MIGLLVLPQNYYNFVAELFILYDSFDNYTITTLVENGVYGRKLQAEHGLSRYMETSGHRLLFDTGA</sequence>